<gene>
    <name evidence="3" type="ORF">EDC64_107171</name>
</gene>
<comment type="caution">
    <text evidence="3">The sequence shown here is derived from an EMBL/GenBank/DDBJ whole genome shotgun (WGS) entry which is preliminary data.</text>
</comment>
<evidence type="ECO:0000313" key="3">
    <source>
        <dbReference type="EMBL" id="TCT04354.1"/>
    </source>
</evidence>
<dbReference type="InterPro" id="IPR005546">
    <property type="entry name" value="Autotransporte_beta"/>
</dbReference>
<evidence type="ECO:0000313" key="4">
    <source>
        <dbReference type="Proteomes" id="UP000294664"/>
    </source>
</evidence>
<feature type="region of interest" description="Disordered" evidence="1">
    <location>
        <begin position="921"/>
        <end position="943"/>
    </location>
</feature>
<sequence length="2559" mass="242398">MLRGKGSRLEHALTARRGEGAAPARECNPSVPGHARFGMSVQGVVGNMRQNRSLRNLLLQATILSGPIVGVAALPSAAQAQSCWVDSANVACTVSATAVSVDGNGTNGANSDDTDDRGGPGNPGAAVAIVNPGPLSILISGSANGGNGGEGYNAGFFESASTGGNGGTAGSVTVTNSGAITALAANPGAAIFATAIGGTGGKGGDGSSDNGGEPGGLGNTGGTVRVTNTASISTAAASSAGIFAIASGGVGGIGGGNGGESFSGPSSKGGTGGTAAIVNSASVTTQSNYSIALLAVAAGGAGGAGSGFKNSTFSYGSGGAGGNAYLNSSVAQQKAITIGLASASVNNSGALTTNGKYSSGIWVFASGGAGGPAGNQTNYNGGAAGNGGGAYAVNSGAIVASGDLARGVGAVANGGAGGAGGYNGPLPYGGGYSYGGAGGSGGNAGVVTIRTISGSSISASGTGSNAVYGGAVGGAGGAAGYGADFFYSNQGGAGGAGGTVFIYHSGVALTNGASAAAIYANASGGAAGVMLKKIAGYGGLSGGNGGYAKVQAALAPGPNGTPTTQGANSPGVLVNVAGGAGGVGRNGGSGGSGGTATVYVSGTIATTGDGSIGISVVANGGTGGAAQVDPSGNVGVGGGGGTAGSATVTSKATISTQGYGASGIAVSTMGGSTGTSAPFVSPTNAGDGGSITLHSYGAITATNPQMAGGILVNSSGGTAYTPGKGGKGGNATVFVYGSVATYGTDNPPKSNPYQVMSPAISVVASGGAGGTGTVPNSYVNIGPGGAGGTIAITVKPLTAGTTLALSTQGNYSPAIYLSGSGGNGGTATYNIDYVNNGGPGGAGSNITATVGANVTISTHGVFSPGIQASSIGGNGGNGAGGTRNSLAGGNGGNGGAAGVITITNSANIATTGLYSPAIQAQSAGGNAGNGADGDDDGGDGGAGGTAAAANGYGVSVVNFGNLSTQRSYSSGISVSSLGGNGGIGGDGGDKGGAAKAGGTGGDAYAANHGTIQTSGDNSSGILGISIGGGGATGGSADAAGLIVFATGGAGGPGAAAGVVNITNYETITTSGMSSNGISAFSMGGGGGIGGSVSSFSGSFGFPTVNITVGGKGGSGAFGGTITLTNYGDITTSGFDSAGLRAFTAGGAGGAGGSASSTSFSLGFYKPLPSINVGISIGGGGGTGGNGGNVNITNVGSIITTADQASGIFALSIGGGGGDGGNATTNIYSYGTSPQIDISVSIGGSGGSGGNGGNITLANNDGTISTLGFAADGLQAVSIGGGGGNGGTGTSYIQTTLPVVGQYLDYLPIPFGSTYSASVSIGGDGGSGGVGGNLTLSNSMDITTAGIDARGIVAQSIGGGGGIAAAGQGSSSATMTINVNVGGNGGGGGNGGTVQVTNEKGATITTMSDGAHGIFAQSVGGSGGSAGTSSADAFDSELTALGQLVVNNLLEQAISYYAAEAAHAIGLHPDFPASVSLSVAIGGKGGGGGKGGDLTIQNFGNIFTGAGVASGGDVAIGIFAQSIGGGGGVGGHASVAGARIVNGDVALGGNGGAYGKGGTVSVTSSGAIITEGDSAFGILAQSIGGGGGIGGLATGASQLSMGSSLSLGGALANNADGSGGGTVTISSTLVSTAGVEAHAIVGQSVGGGGGLAFLNPANSLLLGQASYQEALLAQFETYFPIGPYNTLADMQTYFESQVSISSGTLTLTLGGTQASSSQANGLGGGNTVTITNEGTIATTGVAAFGILAQSIGGGGGFATDGGGTGMASLTVTGSFGNKGDGSVDQSGGAVVVQFAPNSSIETSGAGATAVVAQSIGGGGGYTGAIDGTVPAYQTFMTSGAGFGLALNANTGGGPVTLTSLGATTITTTGANAHGLFAQSLSGGGGLVGTAGSASVPAGILMPSNTGNTTRGTGYDFGSGFAPGAITVVYEGSISTSGAGSVAIFAQSGVQGTSGAIDRTASTVTSGAISITVGGGTIAGGSGSGAAIMIDGGGSNTITVNSNTVVGAASSLAIFSPWGDNTVNNSGTVVGNVTLATDGATTGSALFNNLAGGTFITAPAGTIDLGTGTTAGSFSNQGSFVIAGTGQISTATVTGTFTQTTSGMLMIDVDASGTPTADLLTATAVRNLNGFVYLSAVNSLLPQSYTVLAQTTTTVPLTTAIQRLSIAQAPGTYLPVAWTGTPTDTTLSVSPQVNFLPQNLTMTPNQLAYAQHLQASWNNGGGGLGPAYADLVNLTSAASYLQALTTGSPTSVAAGPIARMTTSREALGSVLSCPHFAATGTLLEQGECTWARIDASVVNYTPSDLSGFTASTLTYRIGAQKEIAPGWFFGASAAYNAGWFDADSGYSTSDGQGVDIAASLKREIGPWLFSGAVHAGYATYDLNRQTVLGTTSFLSECGYDVYTVSGRFRVEYEIPFEYWYLRPYGQLDVVYAYVPGFSEGGSGPFNLAMSQSDNLLFAYGPFVEFGGRFDLEDGTVFRPYATVGATFLSNSSWQVDAALQNAPIGTGNFTTVVDMPDVLGDFGIGLQWMRGDSLEFRLNYATQVGTDYVSHTGSARISYRF</sequence>
<proteinExistence type="predicted"/>
<feature type="compositionally biased region" description="Gly residues" evidence="1">
    <location>
        <begin position="212"/>
        <end position="221"/>
    </location>
</feature>
<dbReference type="SUPFAM" id="SSF103515">
    <property type="entry name" value="Autotransporter"/>
    <property type="match status" value="1"/>
</dbReference>
<protein>
    <submittedName>
        <fullName evidence="3">Uncharacterized protein with beta-barrel porin domain</fullName>
    </submittedName>
</protein>
<dbReference type="EMBL" id="SMAI01000007">
    <property type="protein sequence ID" value="TCT04354.1"/>
    <property type="molecule type" value="Genomic_DNA"/>
</dbReference>
<reference evidence="3 4" key="1">
    <citation type="submission" date="2019-03" db="EMBL/GenBank/DDBJ databases">
        <title>Genomic Encyclopedia of Type Strains, Phase IV (KMG-IV): sequencing the most valuable type-strain genomes for metagenomic binning, comparative biology and taxonomic classification.</title>
        <authorList>
            <person name="Goeker M."/>
        </authorList>
    </citation>
    <scope>NUCLEOTIDE SEQUENCE [LARGE SCALE GENOMIC DNA]</scope>
    <source>
        <strain evidence="3 4">DSM 9035</strain>
    </source>
</reference>
<feature type="region of interest" description="Disordered" evidence="1">
    <location>
        <begin position="201"/>
        <end position="223"/>
    </location>
</feature>
<feature type="compositionally biased region" description="Basic and acidic residues" evidence="1">
    <location>
        <begin position="7"/>
        <end position="19"/>
    </location>
</feature>
<dbReference type="Proteomes" id="UP000294664">
    <property type="component" value="Unassembled WGS sequence"/>
</dbReference>
<dbReference type="SMART" id="SM00869">
    <property type="entry name" value="Autotransporter"/>
    <property type="match status" value="1"/>
</dbReference>
<keyword evidence="4" id="KW-1185">Reference proteome</keyword>
<feature type="region of interest" description="Disordered" evidence="1">
    <location>
        <begin position="102"/>
        <end position="123"/>
    </location>
</feature>
<name>A0A4R3LUZ0_9HYPH</name>
<accession>A0A4R3LUZ0</accession>
<evidence type="ECO:0000259" key="2">
    <source>
        <dbReference type="PROSITE" id="PS51208"/>
    </source>
</evidence>
<organism evidence="3 4">
    <name type="scientific">Aquabacter spiritensis</name>
    <dbReference type="NCBI Taxonomy" id="933073"/>
    <lineage>
        <taxon>Bacteria</taxon>
        <taxon>Pseudomonadati</taxon>
        <taxon>Pseudomonadota</taxon>
        <taxon>Alphaproteobacteria</taxon>
        <taxon>Hyphomicrobiales</taxon>
        <taxon>Xanthobacteraceae</taxon>
        <taxon>Aquabacter</taxon>
    </lineage>
</organism>
<dbReference type="PROSITE" id="PS51208">
    <property type="entry name" value="AUTOTRANSPORTER"/>
    <property type="match status" value="1"/>
</dbReference>
<feature type="domain" description="Autotransporter" evidence="2">
    <location>
        <begin position="2280"/>
        <end position="2559"/>
    </location>
</feature>
<feature type="region of interest" description="Disordered" evidence="1">
    <location>
        <begin position="1"/>
        <end position="29"/>
    </location>
</feature>
<evidence type="ECO:0000256" key="1">
    <source>
        <dbReference type="SAM" id="MobiDB-lite"/>
    </source>
</evidence>
<dbReference type="InterPro" id="IPR036709">
    <property type="entry name" value="Autotransporte_beta_dom_sf"/>
</dbReference>